<feature type="region of interest" description="Disordered" evidence="1">
    <location>
        <begin position="116"/>
        <end position="181"/>
    </location>
</feature>
<feature type="compositionally biased region" description="Low complexity" evidence="1">
    <location>
        <begin position="62"/>
        <end position="79"/>
    </location>
</feature>
<accession>A0AAV7LN39</accession>
<protein>
    <submittedName>
        <fullName evidence="2">Uncharacterized protein</fullName>
    </submittedName>
</protein>
<feature type="compositionally biased region" description="Polar residues" evidence="1">
    <location>
        <begin position="46"/>
        <end position="61"/>
    </location>
</feature>
<feature type="region of interest" description="Disordered" evidence="1">
    <location>
        <begin position="1"/>
        <end position="88"/>
    </location>
</feature>
<evidence type="ECO:0000256" key="1">
    <source>
        <dbReference type="SAM" id="MobiDB-lite"/>
    </source>
</evidence>
<dbReference type="AlphaFoldDB" id="A0AAV7LN39"/>
<feature type="region of interest" description="Disordered" evidence="1">
    <location>
        <begin position="200"/>
        <end position="236"/>
    </location>
</feature>
<reference evidence="2" key="1">
    <citation type="journal article" date="2022" name="bioRxiv">
        <title>Sequencing and chromosome-scale assembly of the giantPleurodeles waltlgenome.</title>
        <authorList>
            <person name="Brown T."/>
            <person name="Elewa A."/>
            <person name="Iarovenko S."/>
            <person name="Subramanian E."/>
            <person name="Araus A.J."/>
            <person name="Petzold A."/>
            <person name="Susuki M."/>
            <person name="Suzuki K.-i.T."/>
            <person name="Hayashi T."/>
            <person name="Toyoda A."/>
            <person name="Oliveira C."/>
            <person name="Osipova E."/>
            <person name="Leigh N.D."/>
            <person name="Simon A."/>
            <person name="Yun M.H."/>
        </authorList>
    </citation>
    <scope>NUCLEOTIDE SEQUENCE</scope>
    <source>
        <strain evidence="2">20211129_DDA</strain>
        <tissue evidence="2">Liver</tissue>
    </source>
</reference>
<proteinExistence type="predicted"/>
<dbReference type="EMBL" id="JANPWB010000015">
    <property type="protein sequence ID" value="KAJ1093001.1"/>
    <property type="molecule type" value="Genomic_DNA"/>
</dbReference>
<dbReference type="Proteomes" id="UP001066276">
    <property type="component" value="Chromosome 11"/>
</dbReference>
<evidence type="ECO:0000313" key="3">
    <source>
        <dbReference type="Proteomes" id="UP001066276"/>
    </source>
</evidence>
<sequence>MPSTRQRYTPLNLRPTPAPQKRGTAQPDPEVPTSWASALPLELHRTSQPIVERGTSQTIKYSTRQSSQTAAQSPALQAPGSHPGDARSASLLLGLSTSFLSPVSLLCDQAWRPQSARHTAAGRPNLAGQPPAPRSSRREQAQITSSGWPPTQGQMHLPTTARARPPREAALREHANPRGTTSPLCALGEHLAAGCTSAGNACTLSGLTAQPGLLPGQENTAAHTPTPPWLKRRPSG</sequence>
<feature type="compositionally biased region" description="Polar residues" evidence="1">
    <location>
        <begin position="141"/>
        <end position="154"/>
    </location>
</feature>
<feature type="compositionally biased region" description="Basic and acidic residues" evidence="1">
    <location>
        <begin position="165"/>
        <end position="176"/>
    </location>
</feature>
<name>A0AAV7LN39_PLEWA</name>
<evidence type="ECO:0000313" key="2">
    <source>
        <dbReference type="EMBL" id="KAJ1093001.1"/>
    </source>
</evidence>
<keyword evidence="3" id="KW-1185">Reference proteome</keyword>
<comment type="caution">
    <text evidence="2">The sequence shown here is derived from an EMBL/GenBank/DDBJ whole genome shotgun (WGS) entry which is preliminary data.</text>
</comment>
<organism evidence="2 3">
    <name type="scientific">Pleurodeles waltl</name>
    <name type="common">Iberian ribbed newt</name>
    <dbReference type="NCBI Taxonomy" id="8319"/>
    <lineage>
        <taxon>Eukaryota</taxon>
        <taxon>Metazoa</taxon>
        <taxon>Chordata</taxon>
        <taxon>Craniata</taxon>
        <taxon>Vertebrata</taxon>
        <taxon>Euteleostomi</taxon>
        <taxon>Amphibia</taxon>
        <taxon>Batrachia</taxon>
        <taxon>Caudata</taxon>
        <taxon>Salamandroidea</taxon>
        <taxon>Salamandridae</taxon>
        <taxon>Pleurodelinae</taxon>
        <taxon>Pleurodeles</taxon>
    </lineage>
</organism>
<gene>
    <name evidence="2" type="ORF">NDU88_006111</name>
</gene>